<organism evidence="1 2">
    <name type="scientific">Candidatus Sphingobacterium stercoripullorum</name>
    <dbReference type="NCBI Taxonomy" id="2838759"/>
    <lineage>
        <taxon>Bacteria</taxon>
        <taxon>Pseudomonadati</taxon>
        <taxon>Bacteroidota</taxon>
        <taxon>Sphingobacteriia</taxon>
        <taxon>Sphingobacteriales</taxon>
        <taxon>Sphingobacteriaceae</taxon>
        <taxon>Sphingobacterium</taxon>
    </lineage>
</organism>
<evidence type="ECO:0000313" key="1">
    <source>
        <dbReference type="EMBL" id="HIX54998.1"/>
    </source>
</evidence>
<dbReference type="EMBL" id="DXEZ01000225">
    <property type="protein sequence ID" value="HIX54998.1"/>
    <property type="molecule type" value="Genomic_DNA"/>
</dbReference>
<reference evidence="1" key="1">
    <citation type="journal article" date="2021" name="PeerJ">
        <title>Extensive microbial diversity within the chicken gut microbiome revealed by metagenomics and culture.</title>
        <authorList>
            <person name="Gilroy R."/>
            <person name="Ravi A."/>
            <person name="Getino M."/>
            <person name="Pursley I."/>
            <person name="Horton D.L."/>
            <person name="Alikhan N.F."/>
            <person name="Baker D."/>
            <person name="Gharbi K."/>
            <person name="Hall N."/>
            <person name="Watson M."/>
            <person name="Adriaenssens E.M."/>
            <person name="Foster-Nyarko E."/>
            <person name="Jarju S."/>
            <person name="Secka A."/>
            <person name="Antonio M."/>
            <person name="Oren A."/>
            <person name="Chaudhuri R.R."/>
            <person name="La Ragione R."/>
            <person name="Hildebrand F."/>
            <person name="Pallen M.J."/>
        </authorList>
    </citation>
    <scope>NUCLEOTIDE SEQUENCE</scope>
    <source>
        <strain evidence="1">1719</strain>
    </source>
</reference>
<sequence>MSSNMEPNRLKNEILLNLETKEQELLSSWESDIKNDYKRHFIRLFSTINRHIPHVYQVKRVSIAENQESNLIVEDWDLSRLIRVWLISLISKDIGKEAYVSFIEDLFQYGDMQELIALYSALPILHYAESWKERCSEGIRNNIEGVQDAVALNNKYPFVHLNQNAWNQLILKSFFTQKDILKIYRWEDRMDDSLAHAVEDYIYERYAAKRAINPFLWVFVASRMNEKLLEVLKETFEEYTSELEKLCALFAIIDLPEDKVDDLFIREKEAIAQPITMESILKYKNK</sequence>
<dbReference type="Proteomes" id="UP000824156">
    <property type="component" value="Unassembled WGS sequence"/>
</dbReference>
<comment type="caution">
    <text evidence="1">The sequence shown here is derived from an EMBL/GenBank/DDBJ whole genome shotgun (WGS) entry which is preliminary data.</text>
</comment>
<dbReference type="InterPro" id="IPR047715">
    <property type="entry name" value="EboA_dom"/>
</dbReference>
<reference evidence="1" key="2">
    <citation type="submission" date="2021-04" db="EMBL/GenBank/DDBJ databases">
        <authorList>
            <person name="Gilroy R."/>
        </authorList>
    </citation>
    <scope>NUCLEOTIDE SEQUENCE</scope>
    <source>
        <strain evidence="1">1719</strain>
    </source>
</reference>
<name>A0A9D2AYX1_9SPHI</name>
<dbReference type="NCBIfam" id="NF035938">
    <property type="entry name" value="EboA_domain"/>
    <property type="match status" value="1"/>
</dbReference>
<protein>
    <submittedName>
        <fullName evidence="1">EboA domain-containing protein</fullName>
    </submittedName>
</protein>
<proteinExistence type="predicted"/>
<evidence type="ECO:0000313" key="2">
    <source>
        <dbReference type="Proteomes" id="UP000824156"/>
    </source>
</evidence>
<gene>
    <name evidence="1" type="ORF">H9853_08230</name>
</gene>
<accession>A0A9D2AYX1</accession>
<dbReference type="AlphaFoldDB" id="A0A9D2AYX1"/>